<gene>
    <name evidence="4" type="ORF">BEWA_041010</name>
</gene>
<dbReference type="SUPFAM" id="SSF54575">
    <property type="entry name" value="Ribosomal protein L31e"/>
    <property type="match status" value="1"/>
</dbReference>
<evidence type="ECO:0000313" key="4">
    <source>
        <dbReference type="EMBL" id="EKX74063.1"/>
    </source>
</evidence>
<dbReference type="RefSeq" id="XP_004833515.1">
    <property type="nucleotide sequence ID" value="XM_004833458.1"/>
</dbReference>
<dbReference type="PANTHER" id="PTHR10956:SF0">
    <property type="entry name" value="60S RIBOSOMAL PROTEIN L31"/>
    <property type="match status" value="1"/>
</dbReference>
<dbReference type="Gene3D" id="3.10.440.10">
    <property type="match status" value="1"/>
</dbReference>
<comment type="similarity">
    <text evidence="1">Belongs to the eukaryotic ribosomal protein eL31 family.</text>
</comment>
<proteinExistence type="inferred from homology"/>
<dbReference type="VEuPathDB" id="PiroplasmaDB:BEWA_041010"/>
<dbReference type="OrthoDB" id="9739313at2759"/>
<dbReference type="AlphaFoldDB" id="L1LFX3"/>
<dbReference type="eggNOG" id="KOG0893">
    <property type="taxonomic scope" value="Eukaryota"/>
</dbReference>
<dbReference type="GO" id="GO:0003735">
    <property type="term" value="F:structural constituent of ribosome"/>
    <property type="evidence" value="ECO:0007669"/>
    <property type="project" value="InterPro"/>
</dbReference>
<dbReference type="PANTHER" id="PTHR10956">
    <property type="entry name" value="60S RIBOSOMAL PROTEIN L31"/>
    <property type="match status" value="1"/>
</dbReference>
<evidence type="ECO:0000256" key="1">
    <source>
        <dbReference type="ARBA" id="ARBA00010808"/>
    </source>
</evidence>
<evidence type="ECO:0000313" key="5">
    <source>
        <dbReference type="Proteomes" id="UP000031512"/>
    </source>
</evidence>
<dbReference type="FunFam" id="3.10.440.10:FF:000001">
    <property type="entry name" value="60S ribosomal protein L31"/>
    <property type="match status" value="1"/>
</dbReference>
<dbReference type="Proteomes" id="UP000031512">
    <property type="component" value="Unassembled WGS sequence"/>
</dbReference>
<accession>L1LFX3</accession>
<sequence>MARDKVKKRSLAPITRDYTIHLHKWVHRVTFKRKAPTAIKKIKQFASKAMKTKDVRIDTRLNKFIWSNGIKNLPKRVRVRISRKRNDDEDAREPMFTLVQHVPVEDFSGLQTEVVANE</sequence>
<name>L1LFX3_THEEQ</name>
<dbReference type="InterPro" id="IPR000054">
    <property type="entry name" value="Ribosomal_eL31"/>
</dbReference>
<dbReference type="KEGG" id="beq:BEWA_041010"/>
<dbReference type="GeneID" id="15807511"/>
<comment type="caution">
    <text evidence="4">The sequence shown here is derived from an EMBL/GenBank/DDBJ whole genome shotgun (WGS) entry which is preliminary data.</text>
</comment>
<reference evidence="4 5" key="1">
    <citation type="journal article" date="2012" name="BMC Genomics">
        <title>Comparative genomic analysis and phylogenetic position of Theileria equi.</title>
        <authorList>
            <person name="Kappmeyer L.S."/>
            <person name="Thiagarajan M."/>
            <person name="Herndon D.R."/>
            <person name="Ramsay J.D."/>
            <person name="Caler E."/>
            <person name="Djikeng A."/>
            <person name="Gillespie J.J."/>
            <person name="Lau A.O."/>
            <person name="Roalson E.H."/>
            <person name="Silva J.C."/>
            <person name="Silva M.G."/>
            <person name="Suarez C.E."/>
            <person name="Ueti M.W."/>
            <person name="Nene V.M."/>
            <person name="Mealey R.H."/>
            <person name="Knowles D.P."/>
            <person name="Brayton K.A."/>
        </authorList>
    </citation>
    <scope>NUCLEOTIDE SEQUENCE [LARGE SCALE GENOMIC DNA]</scope>
    <source>
        <strain evidence="4 5">WA</strain>
    </source>
</reference>
<dbReference type="InterPro" id="IPR023621">
    <property type="entry name" value="Ribosomal_eL31_dom_sf"/>
</dbReference>
<evidence type="ECO:0000256" key="2">
    <source>
        <dbReference type="ARBA" id="ARBA00022980"/>
    </source>
</evidence>
<dbReference type="EMBL" id="ACOU01000002">
    <property type="protein sequence ID" value="EKX74063.1"/>
    <property type="molecule type" value="Genomic_DNA"/>
</dbReference>
<dbReference type="STRING" id="1537102.L1LFX3"/>
<evidence type="ECO:0000256" key="3">
    <source>
        <dbReference type="ARBA" id="ARBA00023274"/>
    </source>
</evidence>
<keyword evidence="2 4" id="KW-0689">Ribosomal protein</keyword>
<keyword evidence="3" id="KW-0687">Ribonucleoprotein</keyword>
<dbReference type="SMART" id="SM01380">
    <property type="entry name" value="Ribosomal_L31e"/>
    <property type="match status" value="1"/>
</dbReference>
<keyword evidence="5" id="KW-1185">Reference proteome</keyword>
<dbReference type="GO" id="GO:0022625">
    <property type="term" value="C:cytosolic large ribosomal subunit"/>
    <property type="evidence" value="ECO:0007669"/>
    <property type="project" value="TreeGrafter"/>
</dbReference>
<dbReference type="CDD" id="cd00463">
    <property type="entry name" value="Ribosomal_L31e"/>
    <property type="match status" value="1"/>
</dbReference>
<organism evidence="4 5">
    <name type="scientific">Theileria equi strain WA</name>
    <dbReference type="NCBI Taxonomy" id="1537102"/>
    <lineage>
        <taxon>Eukaryota</taxon>
        <taxon>Sar</taxon>
        <taxon>Alveolata</taxon>
        <taxon>Apicomplexa</taxon>
        <taxon>Aconoidasida</taxon>
        <taxon>Piroplasmida</taxon>
        <taxon>Theileriidae</taxon>
        <taxon>Theileria</taxon>
    </lineage>
</organism>
<protein>
    <submittedName>
        <fullName evidence="4">60S ribosomal protein L31, putative</fullName>
    </submittedName>
</protein>
<dbReference type="Pfam" id="PF01198">
    <property type="entry name" value="Ribosomal_L31e"/>
    <property type="match status" value="1"/>
</dbReference>
<dbReference type="GO" id="GO:0002181">
    <property type="term" value="P:cytoplasmic translation"/>
    <property type="evidence" value="ECO:0007669"/>
    <property type="project" value="TreeGrafter"/>
</dbReference>